<reference evidence="2" key="1">
    <citation type="submission" date="2018-04" db="EMBL/GenBank/DDBJ databases">
        <title>WGS assembly of Panicum hallii.</title>
        <authorList>
            <person name="Lovell J."/>
            <person name="Jenkins J."/>
            <person name="Lowry D."/>
            <person name="Mamidi S."/>
            <person name="Sreedasyam A."/>
            <person name="Weng X."/>
            <person name="Barry K."/>
            <person name="Bonette J."/>
            <person name="Campitelli B."/>
            <person name="Daum C."/>
            <person name="Gordon S."/>
            <person name="Gould B."/>
            <person name="Lipzen A."/>
            <person name="Macqueen A."/>
            <person name="Palacio-Mejia J."/>
            <person name="Plott C."/>
            <person name="Shakirov E."/>
            <person name="Shu S."/>
            <person name="Yoshinaga Y."/>
            <person name="Zane M."/>
            <person name="Rokhsar D."/>
            <person name="Grimwood J."/>
            <person name="Schmutz J."/>
            <person name="Juenger T."/>
        </authorList>
    </citation>
    <scope>NUCLEOTIDE SEQUENCE [LARGE SCALE GENOMIC DNA]</scope>
    <source>
        <strain evidence="2">FIL2</strain>
    </source>
</reference>
<evidence type="ECO:0000256" key="1">
    <source>
        <dbReference type="SAM" id="SignalP"/>
    </source>
</evidence>
<accession>A0A2T8I0I5</accession>
<dbReference type="Proteomes" id="UP000243499">
    <property type="component" value="Chromosome 9"/>
</dbReference>
<feature type="signal peptide" evidence="1">
    <location>
        <begin position="1"/>
        <end position="20"/>
    </location>
</feature>
<evidence type="ECO:0000313" key="2">
    <source>
        <dbReference type="EMBL" id="PVH31184.1"/>
    </source>
</evidence>
<name>A0A2T8I0I5_9POAL</name>
<keyword evidence="1" id="KW-0732">Signal</keyword>
<dbReference type="EMBL" id="CM008054">
    <property type="protein sequence ID" value="PVH31184.1"/>
    <property type="molecule type" value="Genomic_DNA"/>
</dbReference>
<protein>
    <submittedName>
        <fullName evidence="2">Uncharacterized protein</fullName>
    </submittedName>
</protein>
<dbReference type="AlphaFoldDB" id="A0A2T8I0I5"/>
<sequence length="51" mass="5593">MSSFLFFLCLSFLLLHGSWSSGARALTGGVVGARAWHTGVRRAIRARLVRC</sequence>
<organism evidence="2">
    <name type="scientific">Panicum hallii</name>
    <dbReference type="NCBI Taxonomy" id="206008"/>
    <lineage>
        <taxon>Eukaryota</taxon>
        <taxon>Viridiplantae</taxon>
        <taxon>Streptophyta</taxon>
        <taxon>Embryophyta</taxon>
        <taxon>Tracheophyta</taxon>
        <taxon>Spermatophyta</taxon>
        <taxon>Magnoliopsida</taxon>
        <taxon>Liliopsida</taxon>
        <taxon>Poales</taxon>
        <taxon>Poaceae</taxon>
        <taxon>PACMAD clade</taxon>
        <taxon>Panicoideae</taxon>
        <taxon>Panicodae</taxon>
        <taxon>Paniceae</taxon>
        <taxon>Panicinae</taxon>
        <taxon>Panicum</taxon>
        <taxon>Panicum sect. Panicum</taxon>
    </lineage>
</organism>
<dbReference type="Gramene" id="PVH31184">
    <property type="protein sequence ID" value="PVH31184"/>
    <property type="gene ID" value="PAHAL_9G075800"/>
</dbReference>
<feature type="chain" id="PRO_5015743772" evidence="1">
    <location>
        <begin position="21"/>
        <end position="51"/>
    </location>
</feature>
<gene>
    <name evidence="2" type="ORF">PAHAL_9G075800</name>
</gene>
<proteinExistence type="predicted"/>